<protein>
    <submittedName>
        <fullName evidence="1">Uncharacterized protein</fullName>
    </submittedName>
</protein>
<dbReference type="Proteomes" id="UP000536720">
    <property type="component" value="Unassembled WGS sequence"/>
</dbReference>
<gene>
    <name evidence="1" type="ORF">HNO91_11205</name>
</gene>
<sequence length="1191" mass="130266">MPAMLTQPRKNPAPLALLDPDIPGRTEQQLPSGEWGLNFAAVQGNFPNKGLKVYIEPWAGPMGIGDNVKLLLDGDQVDQHTITQPTEVGERVTLWVAPGRLQTGPYELAYAVKRPSQAEETYTPPVRLYVKLELPGGQDTDPDPGSHSELYMYIDPALVEDGVDDDAARNGVDIIIKAKPGSASPLPYPNITEGDLIYLSWGGVEVISDPVSQVQIDDPDNNPIIVHVTEAIIRDEAGDSGPEGLAVTFKIHDRVNNASEDWCPETRLVVDTGQSRLIAPILEQANGNVLNLDTLGDEALQLQVWADDTTLFAKDDVIIMRVKGTTLDGGLIEETARQTVEKNPPVVVDVLLPNSAARALAKTQAVFSYKLERGGTVLQQSKGRFINIIGEPNLLAAPIAEDAQNGALDPDLTSTRIRIPFDERIEEGMAIELKWFGTRADLSSYEPELEWYFPSRDEVEAKEDFFIPVEGRHLKTLEGGTLDLSYNLLSDEDGEIVSRGSRHAATLNVGEPQLELVPAIVLGEQDGALEPDDLPNGISKVTCPAPVANPSKPKDVVSWQLLDAEGEQLFEDFKTLNSLNAGKAVEFPLNATFVQQYFEALRGEKLTVNYNILRFETGRYSYSNPLEFIVGTALELDPPSVKEANGATLKPFNAKDTLTIEVPVNADLLPDDKLKVIWTGAPGTPAEGSYTSGETLVSDGLDIEIPNSVVAFNLGKSVVVSYEVIRGNDKPIPSGDFDLAVEVFAQDDLLEAKPLLMAAANNGEGPKLDLSAITSDTPCLIGRWPLIALDQDVWLRLRGTKADGTPGYNFAIYAPPPRGPSVDADWISQGVHAVNAPYAYLKELKHGSELTVEFKADFSKTTNEAEAQTFPIRTYVVSTLPDVLPPPDVVEADANHAVDPSVLSNGITVQVLPFDGMLVGYDITMTFEGTADGSATQTKRVERIEPIDYAISQATLLPNSDRTVNVFYQVFNNGQPITERSLHYPLKVLGLEWNSFAINGWNTSAFQPTTGFDSASFQRTARRAVGTISYTSSRPDDVTVESGTGRVSFRRAWTGSVTMTARDGAMRTITYTLNAPAKWFLLETLAKRDIPEHYAFVQSNAGKGYRPALYTDWSPRASTRQIGWLWNEWGDLTAYTGWPAPTGQDQNIWLVSDPGGTPGWRGGSFLNRPTHWSINNHGQGRHWTICYRLNP</sequence>
<evidence type="ECO:0000313" key="1">
    <source>
        <dbReference type="EMBL" id="NUT86998.1"/>
    </source>
</evidence>
<reference evidence="1 2" key="1">
    <citation type="journal article" date="2020" name="Front. Plant Sci.">
        <title>Isolation of Rhizosphere Bacteria That Improve Quality and Water Stress Tolerance in Greenhouse Ornamentals.</title>
        <authorList>
            <person name="Nordstedt N.P."/>
            <person name="Jones M.L."/>
        </authorList>
    </citation>
    <scope>NUCLEOTIDE SEQUENCE [LARGE SCALE GENOMIC DNA]</scope>
    <source>
        <strain evidence="1 2">C7D2</strain>
    </source>
</reference>
<comment type="caution">
    <text evidence="1">The sequence shown here is derived from an EMBL/GenBank/DDBJ whole genome shotgun (WGS) entry which is preliminary data.</text>
</comment>
<evidence type="ECO:0000313" key="2">
    <source>
        <dbReference type="Proteomes" id="UP000536720"/>
    </source>
</evidence>
<accession>A0A7Y6DH97</accession>
<organism evidence="1 2">
    <name type="scientific">Pseudomonas corrugata</name>
    <dbReference type="NCBI Taxonomy" id="47879"/>
    <lineage>
        <taxon>Bacteria</taxon>
        <taxon>Pseudomonadati</taxon>
        <taxon>Pseudomonadota</taxon>
        <taxon>Gammaproteobacteria</taxon>
        <taxon>Pseudomonadales</taxon>
        <taxon>Pseudomonadaceae</taxon>
        <taxon>Pseudomonas</taxon>
    </lineage>
</organism>
<dbReference type="RefSeq" id="WP_175362469.1">
    <property type="nucleotide sequence ID" value="NZ_JABFMR010000007.1"/>
</dbReference>
<proteinExistence type="predicted"/>
<dbReference type="AlphaFoldDB" id="A0A7Y6DH97"/>
<name>A0A7Y6DH97_9PSED</name>
<dbReference type="EMBL" id="JABFMR010000007">
    <property type="protein sequence ID" value="NUT86998.1"/>
    <property type="molecule type" value="Genomic_DNA"/>
</dbReference>